<evidence type="ECO:0000313" key="2">
    <source>
        <dbReference type="EMBL" id="CAK9057843.1"/>
    </source>
</evidence>
<dbReference type="Proteomes" id="UP001642484">
    <property type="component" value="Unassembled WGS sequence"/>
</dbReference>
<gene>
    <name evidence="2" type="ORF">CCMP2556_LOCUS28509</name>
</gene>
<protein>
    <submittedName>
        <fullName evidence="2">Uncharacterized protein</fullName>
    </submittedName>
</protein>
<name>A0ABP0N325_9DINO</name>
<proteinExistence type="predicted"/>
<keyword evidence="3" id="KW-1185">Reference proteome</keyword>
<reference evidence="2 3" key="1">
    <citation type="submission" date="2024-02" db="EMBL/GenBank/DDBJ databases">
        <authorList>
            <person name="Chen Y."/>
            <person name="Shah S."/>
            <person name="Dougan E. K."/>
            <person name="Thang M."/>
            <person name="Chan C."/>
        </authorList>
    </citation>
    <scope>NUCLEOTIDE SEQUENCE [LARGE SCALE GENOMIC DNA]</scope>
</reference>
<feature type="non-terminal residue" evidence="2">
    <location>
        <position position="73"/>
    </location>
</feature>
<comment type="caution">
    <text evidence="2">The sequence shown here is derived from an EMBL/GenBank/DDBJ whole genome shotgun (WGS) entry which is preliminary data.</text>
</comment>
<accession>A0ABP0N325</accession>
<dbReference type="EMBL" id="CAXAMN010021313">
    <property type="protein sequence ID" value="CAK9057843.1"/>
    <property type="molecule type" value="Genomic_DNA"/>
</dbReference>
<evidence type="ECO:0000256" key="1">
    <source>
        <dbReference type="SAM" id="MobiDB-lite"/>
    </source>
</evidence>
<organism evidence="2 3">
    <name type="scientific">Durusdinium trenchii</name>
    <dbReference type="NCBI Taxonomy" id="1381693"/>
    <lineage>
        <taxon>Eukaryota</taxon>
        <taxon>Sar</taxon>
        <taxon>Alveolata</taxon>
        <taxon>Dinophyceae</taxon>
        <taxon>Suessiales</taxon>
        <taxon>Symbiodiniaceae</taxon>
        <taxon>Durusdinium</taxon>
    </lineage>
</organism>
<feature type="non-terminal residue" evidence="2">
    <location>
        <position position="1"/>
    </location>
</feature>
<sequence length="73" mass="7026">DTVATPAMATLKTEALSKAGTASAEQDASPEPTAEGPSGLKGPELSKEQVLGAALGTLSGTASATLGSLVVSQ</sequence>
<evidence type="ECO:0000313" key="3">
    <source>
        <dbReference type="Proteomes" id="UP001642484"/>
    </source>
</evidence>
<feature type="region of interest" description="Disordered" evidence="1">
    <location>
        <begin position="1"/>
        <end position="46"/>
    </location>
</feature>